<sequence length="104" mass="11997">MTFFAGPLSMHRWLQHPHSSVPQFFYPNHHAASKGPCMVLDYRGDDQIPVVLLSVSGWKNHIRWVFHENCQAQEHFGQGTCYKQWDQLPSPLAECLVHLHCSSL</sequence>
<evidence type="ECO:0000313" key="2">
    <source>
        <dbReference type="Proteomes" id="UP000237105"/>
    </source>
</evidence>
<reference evidence="2" key="1">
    <citation type="submission" date="2016-06" db="EMBL/GenBank/DDBJ databases">
        <title>Parallel loss of symbiosis genes in relatives of nitrogen-fixing non-legume Parasponia.</title>
        <authorList>
            <person name="Van Velzen R."/>
            <person name="Holmer R."/>
            <person name="Bu F."/>
            <person name="Rutten L."/>
            <person name="Van Zeijl A."/>
            <person name="Liu W."/>
            <person name="Santuari L."/>
            <person name="Cao Q."/>
            <person name="Sharma T."/>
            <person name="Shen D."/>
            <person name="Roswanjaya Y."/>
            <person name="Wardhani T."/>
            <person name="Kalhor M.S."/>
            <person name="Jansen J."/>
            <person name="Van den Hoogen J."/>
            <person name="Gungor B."/>
            <person name="Hartog M."/>
            <person name="Hontelez J."/>
            <person name="Verver J."/>
            <person name="Yang W.-C."/>
            <person name="Schijlen E."/>
            <person name="Repin R."/>
            <person name="Schilthuizen M."/>
            <person name="Schranz E."/>
            <person name="Heidstra R."/>
            <person name="Miyata K."/>
            <person name="Fedorova E."/>
            <person name="Kohlen W."/>
            <person name="Bisseling T."/>
            <person name="Smit S."/>
            <person name="Geurts R."/>
        </authorList>
    </citation>
    <scope>NUCLEOTIDE SEQUENCE [LARGE SCALE GENOMIC DNA]</scope>
    <source>
        <strain evidence="2">cv. WU1-14</strain>
    </source>
</reference>
<dbReference type="OrthoDB" id="10275422at2759"/>
<comment type="caution">
    <text evidence="1">The sequence shown here is derived from an EMBL/GenBank/DDBJ whole genome shotgun (WGS) entry which is preliminary data.</text>
</comment>
<protein>
    <submittedName>
        <fullName evidence="1">Uncharacterized protein</fullName>
    </submittedName>
</protein>
<gene>
    <name evidence="1" type="ORF">PanWU01x14_066200</name>
</gene>
<organism evidence="1 2">
    <name type="scientific">Parasponia andersonii</name>
    <name type="common">Sponia andersonii</name>
    <dbReference type="NCBI Taxonomy" id="3476"/>
    <lineage>
        <taxon>Eukaryota</taxon>
        <taxon>Viridiplantae</taxon>
        <taxon>Streptophyta</taxon>
        <taxon>Embryophyta</taxon>
        <taxon>Tracheophyta</taxon>
        <taxon>Spermatophyta</taxon>
        <taxon>Magnoliopsida</taxon>
        <taxon>eudicotyledons</taxon>
        <taxon>Gunneridae</taxon>
        <taxon>Pentapetalae</taxon>
        <taxon>rosids</taxon>
        <taxon>fabids</taxon>
        <taxon>Rosales</taxon>
        <taxon>Cannabaceae</taxon>
        <taxon>Parasponia</taxon>
    </lineage>
</organism>
<evidence type="ECO:0000313" key="1">
    <source>
        <dbReference type="EMBL" id="PON72229.1"/>
    </source>
</evidence>
<dbReference type="Proteomes" id="UP000237105">
    <property type="component" value="Unassembled WGS sequence"/>
</dbReference>
<dbReference type="AlphaFoldDB" id="A0A2P5DG14"/>
<name>A0A2P5DG14_PARAD</name>
<accession>A0A2P5DG14</accession>
<proteinExistence type="predicted"/>
<dbReference type="EMBL" id="JXTB01000040">
    <property type="protein sequence ID" value="PON72229.1"/>
    <property type="molecule type" value="Genomic_DNA"/>
</dbReference>
<keyword evidence="2" id="KW-1185">Reference proteome</keyword>